<proteinExistence type="predicted"/>
<dbReference type="PANTHER" id="PTHR36985">
    <property type="entry name" value="TRANSLOCATION AND ASSEMBLY MODULE SUBUNIT TAMB"/>
    <property type="match status" value="1"/>
</dbReference>
<reference evidence="7 8" key="1">
    <citation type="submission" date="2018-07" db="EMBL/GenBank/DDBJ databases">
        <title>Genome sequencing of Moraxellaceae gen. HYN0046.</title>
        <authorList>
            <person name="Kim M."/>
            <person name="Yi H."/>
        </authorList>
    </citation>
    <scope>NUCLEOTIDE SEQUENCE [LARGE SCALE GENOMIC DNA]</scope>
    <source>
        <strain evidence="7 8">HYN0046</strain>
    </source>
</reference>
<keyword evidence="2 5" id="KW-0812">Transmembrane</keyword>
<dbReference type="PANTHER" id="PTHR36985:SF1">
    <property type="entry name" value="TRANSLOCATION AND ASSEMBLY MODULE SUBUNIT TAMB"/>
    <property type="match status" value="1"/>
</dbReference>
<dbReference type="Pfam" id="PF04357">
    <property type="entry name" value="TamB"/>
    <property type="match status" value="1"/>
</dbReference>
<organism evidence="7 8">
    <name type="scientific">Aquirhabdus parva</name>
    <dbReference type="NCBI Taxonomy" id="2283318"/>
    <lineage>
        <taxon>Bacteria</taxon>
        <taxon>Pseudomonadati</taxon>
        <taxon>Pseudomonadota</taxon>
        <taxon>Gammaproteobacteria</taxon>
        <taxon>Moraxellales</taxon>
        <taxon>Moraxellaceae</taxon>
        <taxon>Aquirhabdus</taxon>
    </lineage>
</organism>
<comment type="subcellular location">
    <subcellularLocation>
        <location evidence="1">Membrane</location>
        <topology evidence="1">Single-pass membrane protein</topology>
    </subcellularLocation>
</comment>
<evidence type="ECO:0000313" key="7">
    <source>
        <dbReference type="EMBL" id="AXI02695.1"/>
    </source>
</evidence>
<keyword evidence="4 5" id="KW-0472">Membrane</keyword>
<keyword evidence="8" id="KW-1185">Reference proteome</keyword>
<feature type="domain" description="Translocation and assembly module TamB C-terminal" evidence="6">
    <location>
        <begin position="1186"/>
        <end position="1533"/>
    </location>
</feature>
<accession>A0A345P5Y6</accession>
<evidence type="ECO:0000259" key="6">
    <source>
        <dbReference type="Pfam" id="PF04357"/>
    </source>
</evidence>
<gene>
    <name evidence="7" type="ORF">HYN46_07530</name>
</gene>
<protein>
    <recommendedName>
        <fullName evidence="6">Translocation and assembly module TamB C-terminal domain-containing protein</fullName>
    </recommendedName>
</protein>
<dbReference type="EMBL" id="CP031222">
    <property type="protein sequence ID" value="AXI02695.1"/>
    <property type="molecule type" value="Genomic_DNA"/>
</dbReference>
<name>A0A345P5Y6_9GAMM</name>
<feature type="transmembrane region" description="Helical" evidence="5">
    <location>
        <begin position="22"/>
        <end position="45"/>
    </location>
</feature>
<evidence type="ECO:0000256" key="1">
    <source>
        <dbReference type="ARBA" id="ARBA00004167"/>
    </source>
</evidence>
<dbReference type="GO" id="GO:0009306">
    <property type="term" value="P:protein secretion"/>
    <property type="evidence" value="ECO:0007669"/>
    <property type="project" value="InterPro"/>
</dbReference>
<dbReference type="InterPro" id="IPR007452">
    <property type="entry name" value="TamB_C"/>
</dbReference>
<dbReference type="GO" id="GO:0097347">
    <property type="term" value="C:TAM protein secretion complex"/>
    <property type="evidence" value="ECO:0007669"/>
    <property type="project" value="TreeGrafter"/>
</dbReference>
<dbReference type="OrthoDB" id="5555605at2"/>
<dbReference type="RefSeq" id="WP_114898805.1">
    <property type="nucleotide sequence ID" value="NZ_CP031222.1"/>
</dbReference>
<keyword evidence="3 5" id="KW-1133">Transmembrane helix</keyword>
<evidence type="ECO:0000256" key="4">
    <source>
        <dbReference type="ARBA" id="ARBA00023136"/>
    </source>
</evidence>
<dbReference type="GO" id="GO:0005886">
    <property type="term" value="C:plasma membrane"/>
    <property type="evidence" value="ECO:0007669"/>
    <property type="project" value="InterPro"/>
</dbReference>
<dbReference type="KEGG" id="mbah:HYN46_07530"/>
<evidence type="ECO:0000256" key="5">
    <source>
        <dbReference type="SAM" id="Phobius"/>
    </source>
</evidence>
<dbReference type="Proteomes" id="UP000253940">
    <property type="component" value="Chromosome"/>
</dbReference>
<evidence type="ECO:0000256" key="2">
    <source>
        <dbReference type="ARBA" id="ARBA00022692"/>
    </source>
</evidence>
<sequence>MTAPEQSTTQPTLPKKKTLRRVLVGVFSLIFGLLALLVIGLFALAGSDSGTKFLLDKAGTLQHLVTYHYVGGNLQNGVTLDQFRVNLEKTDITAKKIVARIGWRSVLAGEVHLSHAVIDDLVIHSKTLSNGKPFTYTPIKLPVVLRVNEGIINGLTISQVVLDPVSHQLEPRVDIVFTQVHLREARWKEDLLTLKDSSIKSAEFEADQVTGDMEFNRHYPIKLTGRLAIPLLHKEGFPPFQVNVTGDLEEIHAGLVAQTKDVMGGNLIVRPMDHILSLKGKLNWNDFHWPIVTDQNFYSKTGQAEISSLPHGIDIHIVTDFMGSSVPAGQYDVKLFTDYKGLDIQSLNAKIAQGTATGFGRLDWQGDLRWFIQGQFTGVKVANLLPENIKPYSTYLPETLTGPFRHTALMGKHHTQLGVRLISSVGEQWIVGVGRAGSMGNNSLPLAVDARWQNLSRTLAGAGQINTGSGTAKIGMHQGLTTINTTIEMLPSQHVPSGHYAATIISQPTGVKIPILTFKGDAGSLGAAANISFATKAEKKKAAKPMTWAASVATKGLDLTSIVSSPIQRLQGAITASGISTQAQQTISVQPELTGILQSESVQKGASTPSRNISLTGKGQAILLMNTAKNTSGLKSYSAKFDGDLKGSEAPTGNLNIQVSGTPDLTRIERFEHNGAAGQISATGQIMTKAGLQWQATGRLNNFNLGFFVPTYPSALSGAFNTTGQWDALVRNVQISQLDLAGSLKKQPLLAKGSLSAIFNPKAVSPLPERLIANNFMVDWAGNRVTANGGASASGTGAPVGNFLMNIDARNLGQISPNLNGRVYGTVSLSGQSQSPDAHINLSVEQLKMPELTIKNATLIGDIPQLGLQPSQLTLNVNDLRRGKQVINNVNAKLTGTQKSHALDMAIKTPKTQFSVQLAGGLNEQMDWIGQIRQGALSTKQLTLKQEQAAALQYLHQTQAVTLAAHCWSGAGKLCITEPLIASAQAGHVAIALDALDLAGFNDVMPSGMVWTGKLQGHATASWQANTSPQINAQISTDNGFIGLAADDPQDPPSTMPYQRLSLLLATESDGIKLRFDAKTPSIGTGYVDALIDPKPETKTINGALVLDDVQLQVLKPFLPGIRDLSGVASLAGGMSGPLTNPAFYGEFKLNNGRIVATNLPLNLHDINFSSSIRGTQASINGQFMSGDGKGTLTGLATWVDKPEINLKLVAKELEIRQPPMVAVWVSPSIDVQVLPIDKQVTINGRIDVPRGSITPGASTGSNAISKSADVRVVRLDQNVDTVLQNVKAWTINADIDAALGDAVYFRGFGSNAKLLGQLHIRQRGQGGMTAVGQIALQRNARVEAYGQALTLSKSNVIFSGPMLQPQLDIEAFKIIDSHTVGLRITGRASNPKITTFNDAGLTDQETYSAILSGHINSTSSTINNTAGFRSDVNNAIAAAGISAGLSGSRGFTNKLGSAFGLSNLTFDAEGSGDGTTVNVTGYISPDLYLRYGVGVFTPINKLTLRYQMTQRLYMEASSSLDRAIDFFYNWRF</sequence>
<evidence type="ECO:0000313" key="8">
    <source>
        <dbReference type="Proteomes" id="UP000253940"/>
    </source>
</evidence>
<evidence type="ECO:0000256" key="3">
    <source>
        <dbReference type="ARBA" id="ARBA00022989"/>
    </source>
</evidence>